<dbReference type="Pfam" id="PF00120">
    <property type="entry name" value="Gln-synt_C"/>
    <property type="match status" value="1"/>
</dbReference>
<evidence type="ECO:0000256" key="1">
    <source>
        <dbReference type="ARBA" id="ARBA00009897"/>
    </source>
</evidence>
<accession>A0A517YJG6</accession>
<dbReference type="InterPro" id="IPR014746">
    <property type="entry name" value="Gln_synth/guanido_kin_cat_dom"/>
</dbReference>
<dbReference type="OrthoDB" id="9807095at2"/>
<dbReference type="PROSITE" id="PS51986">
    <property type="entry name" value="GS_BETA_GRASP"/>
    <property type="match status" value="1"/>
</dbReference>
<protein>
    <submittedName>
        <fullName evidence="6">Glutamine synthetase</fullName>
        <ecNumber evidence="6">6.3.1.2</ecNumber>
    </submittedName>
</protein>
<dbReference type="Proteomes" id="UP000315017">
    <property type="component" value="Chromosome"/>
</dbReference>
<dbReference type="PROSITE" id="PS51987">
    <property type="entry name" value="GS_CATALYTIC"/>
    <property type="match status" value="1"/>
</dbReference>
<proteinExistence type="inferred from homology"/>
<evidence type="ECO:0000313" key="7">
    <source>
        <dbReference type="Proteomes" id="UP000315017"/>
    </source>
</evidence>
<dbReference type="Gene3D" id="3.30.590.10">
    <property type="entry name" value="Glutamine synthetase/guanido kinase, catalytic domain"/>
    <property type="match status" value="1"/>
</dbReference>
<name>A0A517YJG6_9BACT</name>
<comment type="similarity">
    <text evidence="1 2 3">Belongs to the glutamine synthetase family.</text>
</comment>
<dbReference type="Pfam" id="PF03951">
    <property type="entry name" value="Gln-synt_N"/>
    <property type="match status" value="1"/>
</dbReference>
<dbReference type="InterPro" id="IPR008147">
    <property type="entry name" value="Gln_synt_N"/>
</dbReference>
<dbReference type="GO" id="GO:0006542">
    <property type="term" value="P:glutamine biosynthetic process"/>
    <property type="evidence" value="ECO:0007669"/>
    <property type="project" value="InterPro"/>
</dbReference>
<evidence type="ECO:0000256" key="3">
    <source>
        <dbReference type="RuleBase" id="RU000384"/>
    </source>
</evidence>
<dbReference type="AlphaFoldDB" id="A0A517YJG6"/>
<dbReference type="SUPFAM" id="SSF55931">
    <property type="entry name" value="Glutamine synthetase/guanido kinase"/>
    <property type="match status" value="1"/>
</dbReference>
<evidence type="ECO:0000259" key="4">
    <source>
        <dbReference type="PROSITE" id="PS51986"/>
    </source>
</evidence>
<dbReference type="GO" id="GO:0004356">
    <property type="term" value="F:glutamine synthetase activity"/>
    <property type="evidence" value="ECO:0007669"/>
    <property type="project" value="UniProtKB-EC"/>
</dbReference>
<evidence type="ECO:0000259" key="5">
    <source>
        <dbReference type="PROSITE" id="PS51987"/>
    </source>
</evidence>
<evidence type="ECO:0000313" key="6">
    <source>
        <dbReference type="EMBL" id="QDU30355.1"/>
    </source>
</evidence>
<feature type="domain" description="GS catalytic" evidence="5">
    <location>
        <begin position="105"/>
        <end position="439"/>
    </location>
</feature>
<keyword evidence="7" id="KW-1185">Reference proteome</keyword>
<dbReference type="Gene3D" id="3.10.20.70">
    <property type="entry name" value="Glutamine synthetase, N-terminal domain"/>
    <property type="match status" value="1"/>
</dbReference>
<dbReference type="InterPro" id="IPR008146">
    <property type="entry name" value="Gln_synth_cat_dom"/>
</dbReference>
<dbReference type="EC" id="6.3.1.2" evidence="6"/>
<gene>
    <name evidence="6" type="primary">glnA_2</name>
    <name evidence="6" type="ORF">ETAA8_54830</name>
</gene>
<dbReference type="EMBL" id="CP036274">
    <property type="protein sequence ID" value="QDU30355.1"/>
    <property type="molecule type" value="Genomic_DNA"/>
</dbReference>
<dbReference type="InterPro" id="IPR036651">
    <property type="entry name" value="Gln_synt_N_sf"/>
</dbReference>
<organism evidence="6 7">
    <name type="scientific">Anatilimnocola aggregata</name>
    <dbReference type="NCBI Taxonomy" id="2528021"/>
    <lineage>
        <taxon>Bacteria</taxon>
        <taxon>Pseudomonadati</taxon>
        <taxon>Planctomycetota</taxon>
        <taxon>Planctomycetia</taxon>
        <taxon>Pirellulales</taxon>
        <taxon>Pirellulaceae</taxon>
        <taxon>Anatilimnocola</taxon>
    </lineage>
</organism>
<dbReference type="SMART" id="SM01230">
    <property type="entry name" value="Gln-synt_C"/>
    <property type="match status" value="1"/>
</dbReference>
<dbReference type="KEGG" id="aagg:ETAA8_54830"/>
<dbReference type="SUPFAM" id="SSF54368">
    <property type="entry name" value="Glutamine synthetase, N-terminal domain"/>
    <property type="match status" value="1"/>
</dbReference>
<feature type="domain" description="GS beta-grasp" evidence="4">
    <location>
        <begin position="13"/>
        <end position="97"/>
    </location>
</feature>
<dbReference type="PANTHER" id="PTHR43407:SF1">
    <property type="entry name" value="LENGSIN"/>
    <property type="match status" value="1"/>
</dbReference>
<dbReference type="GO" id="GO:0019740">
    <property type="term" value="P:nitrogen utilization"/>
    <property type="evidence" value="ECO:0007669"/>
    <property type="project" value="TreeGrafter"/>
</dbReference>
<reference evidence="6 7" key="1">
    <citation type="submission" date="2019-02" db="EMBL/GenBank/DDBJ databases">
        <title>Deep-cultivation of Planctomycetes and their phenomic and genomic characterization uncovers novel biology.</title>
        <authorList>
            <person name="Wiegand S."/>
            <person name="Jogler M."/>
            <person name="Boedeker C."/>
            <person name="Pinto D."/>
            <person name="Vollmers J."/>
            <person name="Rivas-Marin E."/>
            <person name="Kohn T."/>
            <person name="Peeters S.H."/>
            <person name="Heuer A."/>
            <person name="Rast P."/>
            <person name="Oberbeckmann S."/>
            <person name="Bunk B."/>
            <person name="Jeske O."/>
            <person name="Meyerdierks A."/>
            <person name="Storesund J.E."/>
            <person name="Kallscheuer N."/>
            <person name="Luecker S."/>
            <person name="Lage O.M."/>
            <person name="Pohl T."/>
            <person name="Merkel B.J."/>
            <person name="Hornburger P."/>
            <person name="Mueller R.-W."/>
            <person name="Bruemmer F."/>
            <person name="Labrenz M."/>
            <person name="Spormann A.M."/>
            <person name="Op den Camp H."/>
            <person name="Overmann J."/>
            <person name="Amann R."/>
            <person name="Jetten M.S.M."/>
            <person name="Mascher T."/>
            <person name="Medema M.H."/>
            <person name="Devos D.P."/>
            <person name="Kaster A.-K."/>
            <person name="Ovreas L."/>
            <person name="Rohde M."/>
            <person name="Galperin M.Y."/>
            <person name="Jogler C."/>
        </authorList>
    </citation>
    <scope>NUCLEOTIDE SEQUENCE [LARGE SCALE GENOMIC DNA]</scope>
    <source>
        <strain evidence="6 7">ETA_A8</strain>
    </source>
</reference>
<dbReference type="GO" id="GO:0005737">
    <property type="term" value="C:cytoplasm"/>
    <property type="evidence" value="ECO:0007669"/>
    <property type="project" value="TreeGrafter"/>
</dbReference>
<dbReference type="RefSeq" id="WP_145095672.1">
    <property type="nucleotide sequence ID" value="NZ_CP036274.1"/>
</dbReference>
<keyword evidence="6" id="KW-0436">Ligase</keyword>
<dbReference type="GO" id="GO:0016020">
    <property type="term" value="C:membrane"/>
    <property type="evidence" value="ECO:0007669"/>
    <property type="project" value="TreeGrafter"/>
</dbReference>
<dbReference type="PANTHER" id="PTHR43407">
    <property type="entry name" value="GLUTAMINE SYNTHETASE"/>
    <property type="match status" value="1"/>
</dbReference>
<sequence length="439" mass="48242">MTPREILALCREKEVQAVDLRLADLSGAWHHLTIPVARLDEDVFEDGVGFDGTALWGGPPTNESDLLAVPQPETAYLDPVAAVPTLAILCNIQDPLTREPFSRDPRYIAQKAVNYLRSTGFADEAQIGPKAQFFVFDEAKFTQSGSGSSCQVSAATEVHSLQSEMLQALNDAGLKVEGVLRSSQATPSAIGLAHQPVVTMADHLLAYKHIIRHVARRRQKQATFMPQPLAEGPGSGLHTHLSFWKKEQPIFAGHGYAGLSDTGLYALGGVLRHAPALLALCSPTTNSYKRLAPGGQGPVHLVYSQRNRSAACRIPVYSSSPKSRRIAFRCPDPSCNPYLAFAAIVLAAIDGIQTKLHPGQPYEGDRRYASPAELAELPHVPATLDEALRALEEDQEFLLRDDVFTPDVIQTWIDEKRRSEIQPLRLRPHPFEFCLYFDV</sequence>
<evidence type="ECO:0000256" key="2">
    <source>
        <dbReference type="PROSITE-ProRule" id="PRU01330"/>
    </source>
</evidence>